<keyword evidence="4 6" id="KW-0648">Protein biosynthesis</keyword>
<evidence type="ECO:0000313" key="8">
    <source>
        <dbReference type="EMBL" id="QJA05345.1"/>
    </source>
</evidence>
<dbReference type="AlphaFoldDB" id="A0A6H1WQ51"/>
<dbReference type="HAMAP" id="MF_00040">
    <property type="entry name" value="RRF"/>
    <property type="match status" value="1"/>
</dbReference>
<gene>
    <name evidence="6" type="primary">frr</name>
    <name evidence="8" type="ORF">FVE67_00430</name>
</gene>
<evidence type="ECO:0000313" key="9">
    <source>
        <dbReference type="Proteomes" id="UP000501253"/>
    </source>
</evidence>
<dbReference type="Pfam" id="PF01765">
    <property type="entry name" value="RRF"/>
    <property type="match status" value="1"/>
</dbReference>
<reference evidence="8 9" key="1">
    <citation type="submission" date="2019-08" db="EMBL/GenBank/DDBJ databases">
        <title>Complete genome sequence of Thermosulfurimonas marina SU872T, an anaerobic thermophilic chemolithoautotrophic bacterium isolated from a shallow marine hydrothermal vent.</title>
        <authorList>
            <person name="Allioux M."/>
            <person name="Jebbar M."/>
            <person name="Slobodkina G."/>
            <person name="Slobodkin A."/>
            <person name="Moalic Y."/>
            <person name="Frolova A."/>
            <person name="Shao Z."/>
            <person name="Alain K."/>
        </authorList>
    </citation>
    <scope>NUCLEOTIDE SEQUENCE [LARGE SCALE GENOMIC DNA]</scope>
    <source>
        <strain evidence="8 9">SU872</strain>
    </source>
</reference>
<dbReference type="NCBIfam" id="TIGR00496">
    <property type="entry name" value="frr"/>
    <property type="match status" value="1"/>
</dbReference>
<evidence type="ECO:0000256" key="4">
    <source>
        <dbReference type="ARBA" id="ARBA00022917"/>
    </source>
</evidence>
<dbReference type="GO" id="GO:0005737">
    <property type="term" value="C:cytoplasm"/>
    <property type="evidence" value="ECO:0007669"/>
    <property type="project" value="UniProtKB-SubCell"/>
</dbReference>
<evidence type="ECO:0000256" key="2">
    <source>
        <dbReference type="ARBA" id="ARBA00005912"/>
    </source>
</evidence>
<dbReference type="InterPro" id="IPR036191">
    <property type="entry name" value="RRF_sf"/>
</dbReference>
<dbReference type="InterPro" id="IPR023584">
    <property type="entry name" value="Ribosome_recyc_fac_dom"/>
</dbReference>
<dbReference type="GO" id="GO:0043023">
    <property type="term" value="F:ribosomal large subunit binding"/>
    <property type="evidence" value="ECO:0007669"/>
    <property type="project" value="TreeGrafter"/>
</dbReference>
<dbReference type="Gene3D" id="3.30.1360.40">
    <property type="match status" value="1"/>
</dbReference>
<proteinExistence type="inferred from homology"/>
<dbReference type="GO" id="GO:0006415">
    <property type="term" value="P:translational termination"/>
    <property type="evidence" value="ECO:0007669"/>
    <property type="project" value="UniProtKB-UniRule"/>
</dbReference>
<dbReference type="KEGG" id="tmai:FVE67_00430"/>
<protein>
    <recommendedName>
        <fullName evidence="6">Ribosome-recycling factor</fullName>
        <shortName evidence="6">RRF</shortName>
    </recommendedName>
    <alternativeName>
        <fullName evidence="6">Ribosome-releasing factor</fullName>
    </alternativeName>
</protein>
<keyword evidence="3 6" id="KW-0963">Cytoplasm</keyword>
<evidence type="ECO:0000256" key="1">
    <source>
        <dbReference type="ARBA" id="ARBA00004496"/>
    </source>
</evidence>
<keyword evidence="9" id="KW-1185">Reference proteome</keyword>
<feature type="domain" description="Ribosome recycling factor" evidence="7">
    <location>
        <begin position="19"/>
        <end position="182"/>
    </location>
</feature>
<comment type="function">
    <text evidence="5 6">Responsible for the release of ribosomes from messenger RNA at the termination of protein biosynthesis. May increase the efficiency of translation by recycling ribosomes from one round of translation to another.</text>
</comment>
<dbReference type="InterPro" id="IPR002661">
    <property type="entry name" value="Ribosome_recyc_fac"/>
</dbReference>
<dbReference type="SUPFAM" id="SSF55194">
    <property type="entry name" value="Ribosome recycling factor, RRF"/>
    <property type="match status" value="1"/>
</dbReference>
<name>A0A6H1WQ51_9BACT</name>
<accession>A0A6H1WQ51</accession>
<dbReference type="RefSeq" id="WP_168718711.1">
    <property type="nucleotide sequence ID" value="NZ_CP042909.1"/>
</dbReference>
<evidence type="ECO:0000256" key="5">
    <source>
        <dbReference type="ARBA" id="ARBA00025050"/>
    </source>
</evidence>
<dbReference type="PANTHER" id="PTHR20982">
    <property type="entry name" value="RIBOSOME RECYCLING FACTOR"/>
    <property type="match status" value="1"/>
</dbReference>
<organism evidence="8 9">
    <name type="scientific">Thermosulfurimonas marina</name>
    <dbReference type="NCBI Taxonomy" id="2047767"/>
    <lineage>
        <taxon>Bacteria</taxon>
        <taxon>Pseudomonadati</taxon>
        <taxon>Thermodesulfobacteriota</taxon>
        <taxon>Thermodesulfobacteria</taxon>
        <taxon>Thermodesulfobacteriales</taxon>
        <taxon>Thermodesulfobacteriaceae</taxon>
        <taxon>Thermosulfurimonas</taxon>
    </lineage>
</organism>
<dbReference type="FunFam" id="1.10.132.20:FF:000001">
    <property type="entry name" value="Ribosome-recycling factor"/>
    <property type="match status" value="1"/>
</dbReference>
<dbReference type="FunFam" id="3.30.1360.40:FF:000001">
    <property type="entry name" value="Ribosome-recycling factor"/>
    <property type="match status" value="1"/>
</dbReference>
<comment type="subcellular location">
    <subcellularLocation>
        <location evidence="1 6">Cytoplasm</location>
    </subcellularLocation>
</comment>
<evidence type="ECO:0000259" key="7">
    <source>
        <dbReference type="Pfam" id="PF01765"/>
    </source>
</evidence>
<dbReference type="CDD" id="cd00520">
    <property type="entry name" value="RRF"/>
    <property type="match status" value="1"/>
</dbReference>
<dbReference type="Proteomes" id="UP000501253">
    <property type="component" value="Chromosome"/>
</dbReference>
<evidence type="ECO:0000256" key="3">
    <source>
        <dbReference type="ARBA" id="ARBA00022490"/>
    </source>
</evidence>
<dbReference type="Gene3D" id="1.10.132.20">
    <property type="entry name" value="Ribosome-recycling factor"/>
    <property type="match status" value="1"/>
</dbReference>
<dbReference type="PANTHER" id="PTHR20982:SF3">
    <property type="entry name" value="MITOCHONDRIAL RIBOSOME RECYCLING FACTOR PSEUDO 1"/>
    <property type="match status" value="1"/>
</dbReference>
<comment type="similarity">
    <text evidence="2 6">Belongs to the RRF family.</text>
</comment>
<dbReference type="EMBL" id="CP042909">
    <property type="protein sequence ID" value="QJA05345.1"/>
    <property type="molecule type" value="Genomic_DNA"/>
</dbReference>
<evidence type="ECO:0000256" key="6">
    <source>
        <dbReference type="HAMAP-Rule" id="MF_00040"/>
    </source>
</evidence>
<sequence length="184" mass="21515">MKELLEDGRRRMQKSLKTFKEEMARVRTGRASVSLLEGIKVDYYGTKMPIPQMATVTVQEARYIVIQPWDASTVKAIEKAIMESDLGLTPTTDGQVIRITVPPLTEERRRDLVKLVRKMAEEARVAIRHIRRELMDDLKKKKKEGEISEDDFHRYQDQVQKLTDEFIKEIEKVLEEKEKEILTV</sequence>